<evidence type="ECO:0000256" key="2">
    <source>
        <dbReference type="ARBA" id="ARBA00009533"/>
    </source>
</evidence>
<dbReference type="InterPro" id="IPR015421">
    <property type="entry name" value="PyrdxlP-dep_Trfase_major"/>
</dbReference>
<dbReference type="RefSeq" id="WP_075615098.1">
    <property type="nucleotide sequence ID" value="NZ_JACIED010000001.1"/>
</dbReference>
<dbReference type="Gene3D" id="3.90.1150.170">
    <property type="match status" value="1"/>
</dbReference>
<reference evidence="8 11" key="2">
    <citation type="submission" date="2020-08" db="EMBL/GenBank/DDBJ databases">
        <title>Genomic Encyclopedia of Type Strains, Phase IV (KMG-IV): sequencing the most valuable type-strain genomes for metagenomic binning, comparative biology and taxonomic classification.</title>
        <authorList>
            <person name="Goeker M."/>
        </authorList>
    </citation>
    <scope>NUCLEOTIDE SEQUENCE [LARGE SCALE GENOMIC DNA]</scope>
    <source>
        <strain evidence="8 11">DSM 100021</strain>
    </source>
</reference>
<evidence type="ECO:0000256" key="5">
    <source>
        <dbReference type="ARBA" id="ARBA00023239"/>
    </source>
</evidence>
<evidence type="ECO:0000313" key="8">
    <source>
        <dbReference type="EMBL" id="MBB4006356.1"/>
    </source>
</evidence>
<evidence type="ECO:0000256" key="1">
    <source>
        <dbReference type="ARBA" id="ARBA00001933"/>
    </source>
</evidence>
<protein>
    <submittedName>
        <fullName evidence="8">L-2,4-diaminobutyrate decarboxylase</fullName>
        <ecNumber evidence="8">4.1.1.86</ecNumber>
    </submittedName>
</protein>
<name>A0A1Q9A412_9HYPH</name>
<sequence>MSQAFYIEQTPPAKRTDCHQSDPAAIIKQLYDSETFRLLAQVVVGRLSDHLEQVQSRNGKVMTARPPRLNLLDARAWLDAATAATPSDARTLADRAGTMIDDLLANSQRLHHPGYIGHQLAPPLPLAAVFELAAALVNQGMAIYELGPWTTAVEKAMVERLGEQLGFVPGSFSGLVTSGGTLANLTALIAARNKLLGDAWSQGLTGLETKPVVITHMESHYSIARAAGIIGLGAEQCLYVASDAAGRTDPQALADLLDDLKRRAVPVIAVVASAGATRTGSFDPLPAIADLCEHHGIWLHVDAAHGGAVSFSKAHRHLIEGIERADSVIWDAHKMLFVPTLSTYLFYKNPRNKYLAFSQDAPFLFVEDSDDAHEFDCGLATAECTKRAAALSLWAVMSLYGGSVYETLIDRICEITALFVAKLAAIEQVEMPVEPQFNIVLFRYVPERPDIDVDAYNKALRAFIVEDGSLYLTTTTYRGALYLRFVVMNPLSNETEVEALIEALTTFAARHDGDGDAAFAAERTGQSHLKV</sequence>
<dbReference type="SUPFAM" id="SSF53383">
    <property type="entry name" value="PLP-dependent transferases"/>
    <property type="match status" value="1"/>
</dbReference>
<dbReference type="PANTHER" id="PTHR45677:SF8">
    <property type="entry name" value="CYSTEINE SULFINIC ACID DECARBOXYLASE"/>
    <property type="match status" value="1"/>
</dbReference>
<dbReference type="AlphaFoldDB" id="A0A1Q9A412"/>
<dbReference type="Pfam" id="PF00282">
    <property type="entry name" value="Pyridoxal_deC"/>
    <property type="match status" value="1"/>
</dbReference>
<gene>
    <name evidence="9" type="ORF">BJF91_19845</name>
    <name evidence="8" type="ORF">GGQ71_000592</name>
</gene>
<keyword evidence="10" id="KW-1185">Reference proteome</keyword>
<comment type="cofactor">
    <cofactor evidence="1 6 7">
        <name>pyridoxal 5'-phosphate</name>
        <dbReference type="ChEBI" id="CHEBI:597326"/>
    </cofactor>
</comment>
<dbReference type="Gene3D" id="3.90.1150.10">
    <property type="entry name" value="Aspartate Aminotransferase, domain 1"/>
    <property type="match status" value="1"/>
</dbReference>
<accession>A0A1Q9A412</accession>
<dbReference type="EMBL" id="JACIED010000001">
    <property type="protein sequence ID" value="MBB4006356.1"/>
    <property type="molecule type" value="Genomic_DNA"/>
</dbReference>
<comment type="caution">
    <text evidence="9">The sequence shown here is derived from an EMBL/GenBank/DDBJ whole genome shotgun (WGS) entry which is preliminary data.</text>
</comment>
<evidence type="ECO:0000256" key="4">
    <source>
        <dbReference type="ARBA" id="ARBA00022898"/>
    </source>
</evidence>
<dbReference type="PANTHER" id="PTHR45677">
    <property type="entry name" value="GLUTAMATE DECARBOXYLASE-RELATED"/>
    <property type="match status" value="1"/>
</dbReference>
<evidence type="ECO:0000313" key="11">
    <source>
        <dbReference type="Proteomes" id="UP000544107"/>
    </source>
</evidence>
<dbReference type="EC" id="4.1.1.86" evidence="8"/>
<evidence type="ECO:0000256" key="3">
    <source>
        <dbReference type="ARBA" id="ARBA00022793"/>
    </source>
</evidence>
<dbReference type="Proteomes" id="UP000544107">
    <property type="component" value="Unassembled WGS sequence"/>
</dbReference>
<keyword evidence="3" id="KW-0210">Decarboxylase</keyword>
<dbReference type="GO" id="GO:0019752">
    <property type="term" value="P:carboxylic acid metabolic process"/>
    <property type="evidence" value="ECO:0007669"/>
    <property type="project" value="InterPro"/>
</dbReference>
<feature type="modified residue" description="N6-(pyridoxal phosphate)lysine" evidence="6">
    <location>
        <position position="334"/>
    </location>
</feature>
<keyword evidence="4 6" id="KW-0663">Pyridoxal phosphate</keyword>
<dbReference type="Proteomes" id="UP000185598">
    <property type="component" value="Unassembled WGS sequence"/>
</dbReference>
<dbReference type="GO" id="GO:0005737">
    <property type="term" value="C:cytoplasm"/>
    <property type="evidence" value="ECO:0007669"/>
    <property type="project" value="TreeGrafter"/>
</dbReference>
<organism evidence="9 10">
    <name type="scientific">Allorhizobium taibaishanense</name>
    <dbReference type="NCBI Taxonomy" id="887144"/>
    <lineage>
        <taxon>Bacteria</taxon>
        <taxon>Pseudomonadati</taxon>
        <taxon>Pseudomonadota</taxon>
        <taxon>Alphaproteobacteria</taxon>
        <taxon>Hyphomicrobiales</taxon>
        <taxon>Rhizobiaceae</taxon>
        <taxon>Rhizobium/Agrobacterium group</taxon>
        <taxon>Allorhizobium</taxon>
    </lineage>
</organism>
<dbReference type="EMBL" id="MKIN01000022">
    <property type="protein sequence ID" value="OLP49309.1"/>
    <property type="molecule type" value="Genomic_DNA"/>
</dbReference>
<dbReference type="InterPro" id="IPR015422">
    <property type="entry name" value="PyrdxlP-dep_Trfase_small"/>
</dbReference>
<dbReference type="STRING" id="887144.BJF91_19845"/>
<dbReference type="Gene3D" id="3.40.640.10">
    <property type="entry name" value="Type I PLP-dependent aspartate aminotransferase-like (Major domain)"/>
    <property type="match status" value="1"/>
</dbReference>
<reference evidence="9 10" key="1">
    <citation type="submission" date="2016-09" db="EMBL/GenBank/DDBJ databases">
        <title>Rhizobium oryziradicis sp. nov., isolated from the root of rice.</title>
        <authorList>
            <person name="Zhao J."/>
            <person name="Zhang X."/>
        </authorList>
    </citation>
    <scope>NUCLEOTIDE SEQUENCE [LARGE SCALE GENOMIC DNA]</scope>
    <source>
        <strain evidence="9 10">14971</strain>
    </source>
</reference>
<dbReference type="GO" id="GO:0030170">
    <property type="term" value="F:pyridoxal phosphate binding"/>
    <property type="evidence" value="ECO:0007669"/>
    <property type="project" value="InterPro"/>
</dbReference>
<keyword evidence="5 7" id="KW-0456">Lyase</keyword>
<proteinExistence type="inferred from homology"/>
<evidence type="ECO:0000256" key="7">
    <source>
        <dbReference type="RuleBase" id="RU000382"/>
    </source>
</evidence>
<evidence type="ECO:0000256" key="6">
    <source>
        <dbReference type="PIRSR" id="PIRSR602129-50"/>
    </source>
</evidence>
<evidence type="ECO:0000313" key="10">
    <source>
        <dbReference type="Proteomes" id="UP000185598"/>
    </source>
</evidence>
<dbReference type="GO" id="GO:0033983">
    <property type="term" value="F:diaminobutyrate decarboxylase activity"/>
    <property type="evidence" value="ECO:0007669"/>
    <property type="project" value="UniProtKB-EC"/>
</dbReference>
<dbReference type="InterPro" id="IPR015424">
    <property type="entry name" value="PyrdxlP-dep_Trfase"/>
</dbReference>
<dbReference type="InterPro" id="IPR002129">
    <property type="entry name" value="PyrdxlP-dep_de-COase"/>
</dbReference>
<evidence type="ECO:0000313" key="9">
    <source>
        <dbReference type="EMBL" id="OLP49309.1"/>
    </source>
</evidence>
<comment type="similarity">
    <text evidence="2 7">Belongs to the group II decarboxylase family.</text>
</comment>
<dbReference type="OrthoDB" id="9803665at2"/>